<sequence>MDASSKMGSWMLRGWVLTDRGCPKCHVPLMRSPNDQTPVVHFCVSCDGDPSQGPAQSSEHRRSSQISGTTTVSTHPSVSRASTPPTDIPSDMDPLLLQPVIDTEDILRRRQQSDRASAEIGSRLLKGWAMLADECPGPGCYGVPLVRPPKPRGGKDPRKASRRLSFLLEQPDYNYNLGVRYLRIDLRRRAEARRFGSFNNPAPCKSSRGACKQG</sequence>
<dbReference type="PANTHER" id="PTHR16537">
    <property type="entry name" value="SJOEGREN SYNDROME/SCLERODERMA AUTOANTIGEN 1"/>
    <property type="match status" value="1"/>
</dbReference>
<dbReference type="Pfam" id="PF06677">
    <property type="entry name" value="Auto_anti-p27"/>
    <property type="match status" value="2"/>
</dbReference>
<feature type="compositionally biased region" description="Polar residues" evidence="1">
    <location>
        <begin position="64"/>
        <end position="85"/>
    </location>
</feature>
<dbReference type="AlphaFoldDB" id="A0A9P6H6G7"/>
<organism evidence="2 3">
    <name type="scientific">Thelephora terrestris</name>
    <dbReference type="NCBI Taxonomy" id="56493"/>
    <lineage>
        <taxon>Eukaryota</taxon>
        <taxon>Fungi</taxon>
        <taxon>Dikarya</taxon>
        <taxon>Basidiomycota</taxon>
        <taxon>Agaricomycotina</taxon>
        <taxon>Agaricomycetes</taxon>
        <taxon>Thelephorales</taxon>
        <taxon>Thelephoraceae</taxon>
        <taxon>Thelephora</taxon>
    </lineage>
</organism>
<dbReference type="PANTHER" id="PTHR16537:SF1">
    <property type="entry name" value="PROTEIN ZNRD2"/>
    <property type="match status" value="1"/>
</dbReference>
<comment type="caution">
    <text evidence="2">The sequence shown here is derived from an EMBL/GenBank/DDBJ whole genome shotgun (WGS) entry which is preliminary data.</text>
</comment>
<dbReference type="Proteomes" id="UP000736335">
    <property type="component" value="Unassembled WGS sequence"/>
</dbReference>
<feature type="region of interest" description="Disordered" evidence="1">
    <location>
        <begin position="49"/>
        <end position="94"/>
    </location>
</feature>
<proteinExistence type="predicted"/>
<protein>
    <submittedName>
        <fullName evidence="2">Uncharacterized protein</fullName>
    </submittedName>
</protein>
<dbReference type="InterPro" id="IPR051888">
    <property type="entry name" value="UPF0148_domain"/>
</dbReference>
<reference evidence="2" key="1">
    <citation type="journal article" date="2020" name="Nat. Commun.">
        <title>Large-scale genome sequencing of mycorrhizal fungi provides insights into the early evolution of symbiotic traits.</title>
        <authorList>
            <person name="Miyauchi S."/>
            <person name="Kiss E."/>
            <person name="Kuo A."/>
            <person name="Drula E."/>
            <person name="Kohler A."/>
            <person name="Sanchez-Garcia M."/>
            <person name="Morin E."/>
            <person name="Andreopoulos B."/>
            <person name="Barry K.W."/>
            <person name="Bonito G."/>
            <person name="Buee M."/>
            <person name="Carver A."/>
            <person name="Chen C."/>
            <person name="Cichocki N."/>
            <person name="Clum A."/>
            <person name="Culley D."/>
            <person name="Crous P.W."/>
            <person name="Fauchery L."/>
            <person name="Girlanda M."/>
            <person name="Hayes R.D."/>
            <person name="Keri Z."/>
            <person name="LaButti K."/>
            <person name="Lipzen A."/>
            <person name="Lombard V."/>
            <person name="Magnuson J."/>
            <person name="Maillard F."/>
            <person name="Murat C."/>
            <person name="Nolan M."/>
            <person name="Ohm R.A."/>
            <person name="Pangilinan J."/>
            <person name="Pereira M.F."/>
            <person name="Perotto S."/>
            <person name="Peter M."/>
            <person name="Pfister S."/>
            <person name="Riley R."/>
            <person name="Sitrit Y."/>
            <person name="Stielow J.B."/>
            <person name="Szollosi G."/>
            <person name="Zifcakova L."/>
            <person name="Stursova M."/>
            <person name="Spatafora J.W."/>
            <person name="Tedersoo L."/>
            <person name="Vaario L.M."/>
            <person name="Yamada A."/>
            <person name="Yan M."/>
            <person name="Wang P."/>
            <person name="Xu J."/>
            <person name="Bruns T."/>
            <person name="Baldrian P."/>
            <person name="Vilgalys R."/>
            <person name="Dunand C."/>
            <person name="Henrissat B."/>
            <person name="Grigoriev I.V."/>
            <person name="Hibbett D."/>
            <person name="Nagy L.G."/>
            <person name="Martin F.M."/>
        </authorList>
    </citation>
    <scope>NUCLEOTIDE SEQUENCE</scope>
    <source>
        <strain evidence="2">UH-Tt-Lm1</strain>
    </source>
</reference>
<accession>A0A9P6H6G7</accession>
<keyword evidence="3" id="KW-1185">Reference proteome</keyword>
<dbReference type="OrthoDB" id="28939at2759"/>
<evidence type="ECO:0000313" key="2">
    <source>
        <dbReference type="EMBL" id="KAF9780243.1"/>
    </source>
</evidence>
<gene>
    <name evidence="2" type="ORF">BJ322DRAFT_1012448</name>
</gene>
<evidence type="ECO:0000256" key="1">
    <source>
        <dbReference type="SAM" id="MobiDB-lite"/>
    </source>
</evidence>
<dbReference type="InterPro" id="IPR009563">
    <property type="entry name" value="SSSCA1"/>
</dbReference>
<name>A0A9P6H6G7_9AGAM</name>
<dbReference type="EMBL" id="WIUZ02000017">
    <property type="protein sequence ID" value="KAF9780243.1"/>
    <property type="molecule type" value="Genomic_DNA"/>
</dbReference>
<reference evidence="2" key="2">
    <citation type="submission" date="2020-11" db="EMBL/GenBank/DDBJ databases">
        <authorList>
            <consortium name="DOE Joint Genome Institute"/>
            <person name="Kuo A."/>
            <person name="Miyauchi S."/>
            <person name="Kiss E."/>
            <person name="Drula E."/>
            <person name="Kohler A."/>
            <person name="Sanchez-Garcia M."/>
            <person name="Andreopoulos B."/>
            <person name="Barry K.W."/>
            <person name="Bonito G."/>
            <person name="Buee M."/>
            <person name="Carver A."/>
            <person name="Chen C."/>
            <person name="Cichocki N."/>
            <person name="Clum A."/>
            <person name="Culley D."/>
            <person name="Crous P.W."/>
            <person name="Fauchery L."/>
            <person name="Girlanda M."/>
            <person name="Hayes R."/>
            <person name="Keri Z."/>
            <person name="Labutti K."/>
            <person name="Lipzen A."/>
            <person name="Lombard V."/>
            <person name="Magnuson J."/>
            <person name="Maillard F."/>
            <person name="Morin E."/>
            <person name="Murat C."/>
            <person name="Nolan M."/>
            <person name="Ohm R."/>
            <person name="Pangilinan J."/>
            <person name="Pereira M."/>
            <person name="Perotto S."/>
            <person name="Peter M."/>
            <person name="Riley R."/>
            <person name="Sitrit Y."/>
            <person name="Stielow B."/>
            <person name="Szollosi G."/>
            <person name="Zifcakova L."/>
            <person name="Stursova M."/>
            <person name="Spatafora J.W."/>
            <person name="Tedersoo L."/>
            <person name="Vaario L.-M."/>
            <person name="Yamada A."/>
            <person name="Yan M."/>
            <person name="Wang P."/>
            <person name="Xu J."/>
            <person name="Bruns T."/>
            <person name="Baldrian P."/>
            <person name="Vilgalys R."/>
            <person name="Henrissat B."/>
            <person name="Grigoriev I.V."/>
            <person name="Hibbett D."/>
            <person name="Nagy L.G."/>
            <person name="Martin F.M."/>
        </authorList>
    </citation>
    <scope>NUCLEOTIDE SEQUENCE</scope>
    <source>
        <strain evidence="2">UH-Tt-Lm1</strain>
    </source>
</reference>
<evidence type="ECO:0000313" key="3">
    <source>
        <dbReference type="Proteomes" id="UP000736335"/>
    </source>
</evidence>